<protein>
    <submittedName>
        <fullName evidence="9">Binding-protein-dependent transport systems inner membrane component</fullName>
    </submittedName>
</protein>
<feature type="transmembrane region" description="Helical" evidence="7">
    <location>
        <begin position="75"/>
        <end position="100"/>
    </location>
</feature>
<evidence type="ECO:0000256" key="3">
    <source>
        <dbReference type="ARBA" id="ARBA00022475"/>
    </source>
</evidence>
<dbReference type="PANTHER" id="PTHR43227:SF8">
    <property type="entry name" value="DIACETYLCHITOBIOSE UPTAKE SYSTEM PERMEASE PROTEIN DASB"/>
    <property type="match status" value="1"/>
</dbReference>
<feature type="transmembrane region" description="Helical" evidence="7">
    <location>
        <begin position="213"/>
        <end position="234"/>
    </location>
</feature>
<evidence type="ECO:0000256" key="2">
    <source>
        <dbReference type="ARBA" id="ARBA00022448"/>
    </source>
</evidence>
<evidence type="ECO:0000256" key="1">
    <source>
        <dbReference type="ARBA" id="ARBA00004651"/>
    </source>
</evidence>
<dbReference type="InterPro" id="IPR035906">
    <property type="entry name" value="MetI-like_sf"/>
</dbReference>
<dbReference type="SUPFAM" id="SSF161098">
    <property type="entry name" value="MetI-like"/>
    <property type="match status" value="1"/>
</dbReference>
<name>D3QC37_STANL</name>
<dbReference type="Pfam" id="PF00528">
    <property type="entry name" value="BPD_transp_1"/>
    <property type="match status" value="1"/>
</dbReference>
<dbReference type="Gene3D" id="1.10.3720.10">
    <property type="entry name" value="MetI-like"/>
    <property type="match status" value="1"/>
</dbReference>
<dbReference type="OrthoDB" id="34224at2"/>
<feature type="transmembrane region" description="Helical" evidence="7">
    <location>
        <begin position="12"/>
        <end position="35"/>
    </location>
</feature>
<evidence type="ECO:0000256" key="5">
    <source>
        <dbReference type="ARBA" id="ARBA00022989"/>
    </source>
</evidence>
<reference evidence="9 10" key="1">
    <citation type="journal article" date="2009" name="Stand. Genomic Sci.">
        <title>Complete genome sequence of Stackebrandtia nassauensis type strain (LLR-40K-21).</title>
        <authorList>
            <person name="Munk C."/>
            <person name="Lapidus A."/>
            <person name="Copeland A."/>
            <person name="Jando M."/>
            <person name="Mayilraj S."/>
            <person name="Glavina Del Rio T."/>
            <person name="Nolan M."/>
            <person name="Chen F."/>
            <person name="Lucas S."/>
            <person name="Tice H."/>
            <person name="Cheng J.F."/>
            <person name="Han C."/>
            <person name="Detter J.C."/>
            <person name="Bruce D."/>
            <person name="Goodwin L."/>
            <person name="Chain P."/>
            <person name="Pitluck S."/>
            <person name="Goker M."/>
            <person name="Ovchinikova G."/>
            <person name="Pati A."/>
            <person name="Ivanova N."/>
            <person name="Mavromatis K."/>
            <person name="Chen A."/>
            <person name="Palaniappan K."/>
            <person name="Land M."/>
            <person name="Hauser L."/>
            <person name="Chang Y.J."/>
            <person name="Jeffries C.D."/>
            <person name="Bristow J."/>
            <person name="Eisen J.A."/>
            <person name="Markowitz V."/>
            <person name="Hugenholtz P."/>
            <person name="Kyrpides N.C."/>
            <person name="Klenk H.P."/>
        </authorList>
    </citation>
    <scope>NUCLEOTIDE SEQUENCE [LARGE SCALE GENOMIC DNA]</scope>
    <source>
        <strain evidence="10">DSM 44728 / CIP 108903 / NRRL B-16338 / NBRC 102104 / LLR-40K-21</strain>
    </source>
</reference>
<dbReference type="RefSeq" id="WP_013015342.1">
    <property type="nucleotide sequence ID" value="NC_013947.1"/>
</dbReference>
<dbReference type="InterPro" id="IPR050809">
    <property type="entry name" value="UgpAE/MalFG_permease"/>
</dbReference>
<dbReference type="CDD" id="cd06261">
    <property type="entry name" value="TM_PBP2"/>
    <property type="match status" value="1"/>
</dbReference>
<dbReference type="GO" id="GO:0055085">
    <property type="term" value="P:transmembrane transport"/>
    <property type="evidence" value="ECO:0007669"/>
    <property type="project" value="InterPro"/>
</dbReference>
<dbReference type="AlphaFoldDB" id="D3QC37"/>
<keyword evidence="3" id="KW-1003">Cell membrane</keyword>
<dbReference type="EMBL" id="CP001778">
    <property type="protein sequence ID" value="ADD39771.1"/>
    <property type="molecule type" value="Genomic_DNA"/>
</dbReference>
<sequence length="297" mass="32646">MSIKNRQARSGWGFLAPFLVLFVAFFILPILYAIYQSLFTVKRTGELGLGGQELSFSWFDNYTTALSDTAFVDSLWTVLIFALIQVPVMVLLALTLALLLESASARGVGFFRTAYFLPHGVPGVIASILWGFLYVPGISPLYNLFESVGLSVDFISPDTILLSIVNIVTWEFAGYNVLVLIAQLKAVNPNLFEAARVDGASPWRIIWHIKLPLARPAIVMATVFTIVGSLQLFAEPLVLRPVAASITYTYTPNLAAYNEAFFENNYQLAAAQAVVLAAVAMVLSFGFLRIFGRGDKQ</sequence>
<evidence type="ECO:0000256" key="6">
    <source>
        <dbReference type="ARBA" id="ARBA00023136"/>
    </source>
</evidence>
<dbReference type="InterPro" id="IPR000515">
    <property type="entry name" value="MetI-like"/>
</dbReference>
<evidence type="ECO:0000313" key="9">
    <source>
        <dbReference type="EMBL" id="ADD39771.1"/>
    </source>
</evidence>
<keyword evidence="4 7" id="KW-0812">Transmembrane</keyword>
<keyword evidence="10" id="KW-1185">Reference proteome</keyword>
<gene>
    <name evidence="9" type="ordered locus">Snas_0049</name>
</gene>
<dbReference type="KEGG" id="sna:Snas_0049"/>
<dbReference type="Proteomes" id="UP000000844">
    <property type="component" value="Chromosome"/>
</dbReference>
<keyword evidence="6 7" id="KW-0472">Membrane</keyword>
<proteinExistence type="inferred from homology"/>
<dbReference type="STRING" id="446470.Snas_0049"/>
<dbReference type="GO" id="GO:0005886">
    <property type="term" value="C:plasma membrane"/>
    <property type="evidence" value="ECO:0007669"/>
    <property type="project" value="UniProtKB-SubCell"/>
</dbReference>
<feature type="transmembrane region" description="Helical" evidence="7">
    <location>
        <begin position="269"/>
        <end position="291"/>
    </location>
</feature>
<evidence type="ECO:0000256" key="4">
    <source>
        <dbReference type="ARBA" id="ARBA00022692"/>
    </source>
</evidence>
<evidence type="ECO:0000313" key="10">
    <source>
        <dbReference type="Proteomes" id="UP000000844"/>
    </source>
</evidence>
<feature type="transmembrane region" description="Helical" evidence="7">
    <location>
        <begin position="159"/>
        <end position="182"/>
    </location>
</feature>
<dbReference type="PROSITE" id="PS50928">
    <property type="entry name" value="ABC_TM1"/>
    <property type="match status" value="1"/>
</dbReference>
<evidence type="ECO:0000259" key="8">
    <source>
        <dbReference type="PROSITE" id="PS50928"/>
    </source>
</evidence>
<dbReference type="HOGENOM" id="CLU_016047_0_2_11"/>
<keyword evidence="5 7" id="KW-1133">Transmembrane helix</keyword>
<feature type="transmembrane region" description="Helical" evidence="7">
    <location>
        <begin position="121"/>
        <end position="139"/>
    </location>
</feature>
<comment type="similarity">
    <text evidence="7">Belongs to the binding-protein-dependent transport system permease family.</text>
</comment>
<feature type="domain" description="ABC transmembrane type-1" evidence="8">
    <location>
        <begin position="75"/>
        <end position="287"/>
    </location>
</feature>
<organism evidence="9 10">
    <name type="scientific">Stackebrandtia nassauensis (strain DSM 44728 / CIP 108903 / NRRL B-16338 / NBRC 102104 / LLR-40K-21)</name>
    <dbReference type="NCBI Taxonomy" id="446470"/>
    <lineage>
        <taxon>Bacteria</taxon>
        <taxon>Bacillati</taxon>
        <taxon>Actinomycetota</taxon>
        <taxon>Actinomycetes</taxon>
        <taxon>Glycomycetales</taxon>
        <taxon>Glycomycetaceae</taxon>
        <taxon>Stackebrandtia</taxon>
    </lineage>
</organism>
<dbReference type="PANTHER" id="PTHR43227">
    <property type="entry name" value="BLL4140 PROTEIN"/>
    <property type="match status" value="1"/>
</dbReference>
<evidence type="ECO:0000256" key="7">
    <source>
        <dbReference type="RuleBase" id="RU363032"/>
    </source>
</evidence>
<comment type="subcellular location">
    <subcellularLocation>
        <location evidence="1 7">Cell membrane</location>
        <topology evidence="1 7">Multi-pass membrane protein</topology>
    </subcellularLocation>
</comment>
<accession>D3QC37</accession>
<dbReference type="eggNOG" id="COG1175">
    <property type="taxonomic scope" value="Bacteria"/>
</dbReference>
<keyword evidence="2 7" id="KW-0813">Transport</keyword>